<evidence type="ECO:0000313" key="8">
    <source>
        <dbReference type="EMBL" id="KKJ77589.1"/>
    </source>
</evidence>
<protein>
    <recommendedName>
        <fullName evidence="6">FMN dependent NADH:quinone oxidoreductase</fullName>
        <ecNumber evidence="6">1.6.5.-</ecNumber>
    </recommendedName>
    <alternativeName>
        <fullName evidence="6">Azo-dye reductase</fullName>
    </alternativeName>
    <alternativeName>
        <fullName evidence="6">FMN-dependent NADH-azo compound oxidoreductase</fullName>
    </alternativeName>
    <alternativeName>
        <fullName evidence="6">FMN-dependent NADH-azoreductase</fullName>
        <ecNumber evidence="6">1.7.1.17</ecNumber>
    </alternativeName>
</protein>
<dbReference type="InterPro" id="IPR029039">
    <property type="entry name" value="Flavoprotein-like_sf"/>
</dbReference>
<comment type="caution">
    <text evidence="8">The sequence shown here is derived from an EMBL/GenBank/DDBJ whole genome shotgun (WGS) entry which is preliminary data.</text>
</comment>
<evidence type="ECO:0000256" key="4">
    <source>
        <dbReference type="ARBA" id="ARBA00023027"/>
    </source>
</evidence>
<name>A0A0M2RAZ1_9PROT</name>
<comment type="catalytic activity">
    <reaction evidence="6">
        <text>2 a quinone + NADH + H(+) = 2 a 1,4-benzosemiquinone + NAD(+)</text>
        <dbReference type="Rhea" id="RHEA:65952"/>
        <dbReference type="ChEBI" id="CHEBI:15378"/>
        <dbReference type="ChEBI" id="CHEBI:57540"/>
        <dbReference type="ChEBI" id="CHEBI:57945"/>
        <dbReference type="ChEBI" id="CHEBI:132124"/>
        <dbReference type="ChEBI" id="CHEBI:134225"/>
    </reaction>
</comment>
<dbReference type="InterPro" id="IPR023048">
    <property type="entry name" value="NADH:quinone_OxRdtase_FMN_depd"/>
</dbReference>
<dbReference type="GO" id="GO:0009055">
    <property type="term" value="F:electron transfer activity"/>
    <property type="evidence" value="ECO:0007669"/>
    <property type="project" value="UniProtKB-UniRule"/>
</dbReference>
<keyword evidence="1 6" id="KW-0285">Flavoprotein</keyword>
<proteinExistence type="inferred from homology"/>
<feature type="binding site" evidence="6">
    <location>
        <begin position="23"/>
        <end position="25"/>
    </location>
    <ligand>
        <name>FMN</name>
        <dbReference type="ChEBI" id="CHEBI:58210"/>
    </ligand>
</feature>
<dbReference type="AlphaFoldDB" id="A0A0M2RAZ1"/>
<evidence type="ECO:0000256" key="1">
    <source>
        <dbReference type="ARBA" id="ARBA00022630"/>
    </source>
</evidence>
<feature type="binding site" evidence="6">
    <location>
        <position position="10"/>
    </location>
    <ligand>
        <name>FMN</name>
        <dbReference type="ChEBI" id="CHEBI:58210"/>
    </ligand>
</feature>
<comment type="cofactor">
    <cofactor evidence="6">
        <name>FMN</name>
        <dbReference type="ChEBI" id="CHEBI:58210"/>
    </cofactor>
    <text evidence="6">Binds 1 FMN per subunit.</text>
</comment>
<dbReference type="InterPro" id="IPR003680">
    <property type="entry name" value="Flavodoxin_fold"/>
</dbReference>
<evidence type="ECO:0000256" key="6">
    <source>
        <dbReference type="HAMAP-Rule" id="MF_01216"/>
    </source>
</evidence>
<evidence type="ECO:0000256" key="2">
    <source>
        <dbReference type="ARBA" id="ARBA00022643"/>
    </source>
</evidence>
<dbReference type="RefSeq" id="WP_046505277.1">
    <property type="nucleotide sequence ID" value="NZ_LANI01000004.1"/>
</dbReference>
<dbReference type="EC" id="1.6.5.-" evidence="6"/>
<reference evidence="8 9" key="1">
    <citation type="submission" date="2015-03" db="EMBL/GenBank/DDBJ databases">
        <title>Genome sequence of Kiloniella sp. P1-1, isolated from the gut microflora of Pacific white shrimp, Penaeus vannamei.</title>
        <authorList>
            <person name="Shao Z."/>
            <person name="Wang L."/>
            <person name="Li X."/>
        </authorList>
    </citation>
    <scope>NUCLEOTIDE SEQUENCE [LARGE SCALE GENOMIC DNA]</scope>
    <source>
        <strain evidence="8 9">P1-1</strain>
    </source>
</reference>
<comment type="function">
    <text evidence="6">Also exhibits azoreductase activity. Catalyzes the reductive cleavage of the azo bond in aromatic azo compounds to the corresponding amines.</text>
</comment>
<comment type="similarity">
    <text evidence="6">Belongs to the azoreductase type 1 family.</text>
</comment>
<dbReference type="OrthoDB" id="9787136at2"/>
<dbReference type="InterPro" id="IPR050104">
    <property type="entry name" value="FMN-dep_NADH:Q_OxRdtase_AzoR1"/>
</dbReference>
<keyword evidence="2 6" id="KW-0288">FMN</keyword>
<dbReference type="STRING" id="1549748.WH95_07910"/>
<evidence type="ECO:0000313" key="9">
    <source>
        <dbReference type="Proteomes" id="UP000034491"/>
    </source>
</evidence>
<dbReference type="Gene3D" id="3.40.50.360">
    <property type="match status" value="1"/>
</dbReference>
<dbReference type="PATRIC" id="fig|1549748.8.peg.3537"/>
<dbReference type="EMBL" id="LANI01000004">
    <property type="protein sequence ID" value="KKJ77589.1"/>
    <property type="molecule type" value="Genomic_DNA"/>
</dbReference>
<dbReference type="SUPFAM" id="SSF52218">
    <property type="entry name" value="Flavoproteins"/>
    <property type="match status" value="1"/>
</dbReference>
<keyword evidence="9" id="KW-1185">Reference proteome</keyword>
<dbReference type="Proteomes" id="UP000034491">
    <property type="component" value="Unassembled WGS sequence"/>
</dbReference>
<dbReference type="GO" id="GO:0016652">
    <property type="term" value="F:oxidoreductase activity, acting on NAD(P)H as acceptor"/>
    <property type="evidence" value="ECO:0007669"/>
    <property type="project" value="UniProtKB-UniRule"/>
</dbReference>
<organism evidence="8 9">
    <name type="scientific">Kiloniella litopenaei</name>
    <dbReference type="NCBI Taxonomy" id="1549748"/>
    <lineage>
        <taxon>Bacteria</taxon>
        <taxon>Pseudomonadati</taxon>
        <taxon>Pseudomonadota</taxon>
        <taxon>Alphaproteobacteria</taxon>
        <taxon>Rhodospirillales</taxon>
        <taxon>Kiloniellaceae</taxon>
        <taxon>Kiloniella</taxon>
    </lineage>
</organism>
<dbReference type="HAMAP" id="MF_01216">
    <property type="entry name" value="Azoreductase_type1"/>
    <property type="match status" value="1"/>
</dbReference>
<feature type="domain" description="Flavodoxin-like fold" evidence="7">
    <location>
        <begin position="4"/>
        <end position="213"/>
    </location>
</feature>
<dbReference type="GO" id="GO:0016655">
    <property type="term" value="F:oxidoreductase activity, acting on NAD(P)H, quinone or similar compound as acceptor"/>
    <property type="evidence" value="ECO:0007669"/>
    <property type="project" value="InterPro"/>
</dbReference>
<keyword evidence="3 6" id="KW-0560">Oxidoreductase</keyword>
<dbReference type="Pfam" id="PF02525">
    <property type="entry name" value="Flavodoxin_2"/>
    <property type="match status" value="1"/>
</dbReference>
<accession>A0A0M2RAZ1</accession>
<comment type="caution">
    <text evidence="6">Lacks conserved residue(s) required for the propagation of feature annotation.</text>
</comment>
<dbReference type="GO" id="GO:0010181">
    <property type="term" value="F:FMN binding"/>
    <property type="evidence" value="ECO:0007669"/>
    <property type="project" value="UniProtKB-UniRule"/>
</dbReference>
<comment type="function">
    <text evidence="6">Quinone reductase that provides resistance to thiol-specific stress caused by electrophilic quinones.</text>
</comment>
<gene>
    <name evidence="6" type="primary">azoR</name>
    <name evidence="8" type="ORF">WH95_07910</name>
</gene>
<keyword evidence="4 6" id="KW-0520">NAD</keyword>
<evidence type="ECO:0000256" key="5">
    <source>
        <dbReference type="ARBA" id="ARBA00048542"/>
    </source>
</evidence>
<dbReference type="EC" id="1.7.1.17" evidence="6"/>
<dbReference type="PANTHER" id="PTHR43741:SF2">
    <property type="entry name" value="FMN-DEPENDENT NADH:QUINONE OXIDOREDUCTASE"/>
    <property type="match status" value="1"/>
</dbReference>
<comment type="subunit">
    <text evidence="6">Homodimer.</text>
</comment>
<evidence type="ECO:0000256" key="3">
    <source>
        <dbReference type="ARBA" id="ARBA00023002"/>
    </source>
</evidence>
<sequence length="224" mass="25606">MSTILHLDSSARRTDNSESSYNSISKKLAAGFIGEWKMRRQNDTVIYRDLSQTPPDFINQDWIAAVFTDEENRTKSQQKLLAVSDTLIDEVDKADIILISSPMYNYGMPAVLKAWFDQVIRIHKTFTFDLARGDYPLEPIMSEKTLVLITSTGEFGFEPGGIREKINHLGPHMKVMSKYLGVDNFYEIRSEYQEFGDDRHKQSITNAKTEIVKLVNELTHPAHA</sequence>
<evidence type="ECO:0000259" key="7">
    <source>
        <dbReference type="Pfam" id="PF02525"/>
    </source>
</evidence>
<comment type="catalytic activity">
    <reaction evidence="5">
        <text>N,N-dimethyl-1,4-phenylenediamine + anthranilate + 2 NAD(+) = 2-(4-dimethylaminophenyl)diazenylbenzoate + 2 NADH + 2 H(+)</text>
        <dbReference type="Rhea" id="RHEA:55872"/>
        <dbReference type="ChEBI" id="CHEBI:15378"/>
        <dbReference type="ChEBI" id="CHEBI:15783"/>
        <dbReference type="ChEBI" id="CHEBI:16567"/>
        <dbReference type="ChEBI" id="CHEBI:57540"/>
        <dbReference type="ChEBI" id="CHEBI:57945"/>
        <dbReference type="ChEBI" id="CHEBI:71579"/>
        <dbReference type="EC" id="1.7.1.17"/>
    </reaction>
    <physiologicalReaction direction="right-to-left" evidence="5">
        <dbReference type="Rhea" id="RHEA:55874"/>
    </physiologicalReaction>
</comment>
<dbReference type="PANTHER" id="PTHR43741">
    <property type="entry name" value="FMN-DEPENDENT NADH-AZOREDUCTASE 1"/>
    <property type="match status" value="1"/>
</dbReference>